<evidence type="ECO:0000259" key="4">
    <source>
        <dbReference type="Pfam" id="PF13229"/>
    </source>
</evidence>
<evidence type="ECO:0000313" key="6">
    <source>
        <dbReference type="EMBL" id="SHE25262.1"/>
    </source>
</evidence>
<accession>A0A1M4RZ94</accession>
<dbReference type="AlphaFoldDB" id="A0A1M4RZ94"/>
<keyword evidence="7" id="KW-1185">Reference proteome</keyword>
<dbReference type="InterPro" id="IPR039448">
    <property type="entry name" value="Beta_helix"/>
</dbReference>
<dbReference type="Pfam" id="PF13229">
    <property type="entry name" value="Beta_helix"/>
    <property type="match status" value="1"/>
</dbReference>
<evidence type="ECO:0000313" key="7">
    <source>
        <dbReference type="Proteomes" id="UP000184291"/>
    </source>
</evidence>
<proteinExistence type="predicted"/>
<name>A0A1M4RZ94_9ACTO</name>
<evidence type="ECO:0000256" key="2">
    <source>
        <dbReference type="ARBA" id="ARBA00022525"/>
    </source>
</evidence>
<sequence>MDIHVRKQGSDLAPGTAQEPLLTISEAARRALPGDTVIVHEGTYREWVDPQRGGRDELRRITYTAAPGEHVVIKGSEELNEWEEIEDGLWSTALDNSLFGDFNPYREVIAGDWLVRPVGADAPQHLGEVYLDGTALREVRDREELRRPPALPEIVDDWTGVQVAPAGGPVPGTWLAVVDDTTTTIMVNLAGRSPREALIEANVRRSVFFPRNHQIDYITVRGFELAHAATPWAPPTGDQPGLIGPNWARGWIIEDNHIHDAKCAAVSLGKEGSTGDNYSTTRGDRSGYQYQLESVFAGLELGWSREKVGSHVVRRNLIHDCGQNAVVGHMGCAFSTIEDNEIHTISARRAFYGHEIAGIKLHAAIDTSITHNHVHGCSLGIWLDWETQGTRVARNVLHDNSRDLFIEVSHGPYVVDSNVLASPASIEILSQGGAYVANLVLGTVRVETVPDRSTPYHLPHSTKVAGVSVVFGGDDRFIGNVFGPGTQAPAYVTPRPALSVYGHGTVAYDGCPSKWSDYLAQVRAEAGDHRRYNDVRQVVVIRDNVYLGGARGYSLEERPVRVPDGAARVETDGDGRVSVVIDLPEDGSLPGLAPVSAQDLGHVRMAGLPFTAPDGSPVCLSMDLVGNERPEDTWIPGPLAELGDGRICVWDADRVLGAEGRTTA</sequence>
<dbReference type="EMBL" id="FQTT01000010">
    <property type="protein sequence ID" value="SHE25262.1"/>
    <property type="molecule type" value="Genomic_DNA"/>
</dbReference>
<dbReference type="STRING" id="1892869.ACGLYG10_1478"/>
<dbReference type="InterPro" id="IPR052052">
    <property type="entry name" value="Polysaccharide_Lyase_9"/>
</dbReference>
<dbReference type="InterPro" id="IPR011050">
    <property type="entry name" value="Pectin_lyase_fold/virulence"/>
</dbReference>
<dbReference type="InterPro" id="IPR049169">
    <property type="entry name" value="Glyco_hydro_120_ins"/>
</dbReference>
<comment type="subcellular location">
    <subcellularLocation>
        <location evidence="1">Secreted</location>
    </subcellularLocation>
</comment>
<dbReference type="PANTHER" id="PTHR40088">
    <property type="entry name" value="PECTATE LYASE (EUROFUNG)"/>
    <property type="match status" value="1"/>
</dbReference>
<keyword evidence="6" id="KW-0456">Lyase</keyword>
<gene>
    <name evidence="6" type="ORF">ACGLYG10_1478</name>
</gene>
<dbReference type="Gene3D" id="2.160.20.10">
    <property type="entry name" value="Single-stranded right-handed beta-helix, Pectin lyase-like"/>
    <property type="match status" value="1"/>
</dbReference>
<dbReference type="RefSeq" id="WP_073329846.1">
    <property type="nucleotide sequence ID" value="NZ_FQTT01000010.1"/>
</dbReference>
<dbReference type="Gene3D" id="2.60.40.1180">
    <property type="entry name" value="Golgi alpha-mannosidase II"/>
    <property type="match status" value="1"/>
</dbReference>
<evidence type="ECO:0000256" key="1">
    <source>
        <dbReference type="ARBA" id="ARBA00004613"/>
    </source>
</evidence>
<evidence type="ECO:0000259" key="5">
    <source>
        <dbReference type="Pfam" id="PF21258"/>
    </source>
</evidence>
<dbReference type="Pfam" id="PF21258">
    <property type="entry name" value="Glyco_hydro_120_ins"/>
    <property type="match status" value="1"/>
</dbReference>
<dbReference type="InterPro" id="IPR013780">
    <property type="entry name" value="Glyco_hydro_b"/>
</dbReference>
<dbReference type="InterPro" id="IPR012334">
    <property type="entry name" value="Pectin_lyas_fold"/>
</dbReference>
<dbReference type="SUPFAM" id="SSF51126">
    <property type="entry name" value="Pectin lyase-like"/>
    <property type="match status" value="1"/>
</dbReference>
<dbReference type="PANTHER" id="PTHR40088:SF2">
    <property type="entry name" value="SECRETED SUGAR HYDROLASE"/>
    <property type="match status" value="1"/>
</dbReference>
<feature type="domain" description="Right handed beta helix" evidence="4">
    <location>
        <begin position="310"/>
        <end position="438"/>
    </location>
</feature>
<keyword evidence="3" id="KW-0732">Signal</keyword>
<protein>
    <submittedName>
        <fullName evidence="6">Pectin lyase fold/virulence factor</fullName>
    </submittedName>
</protein>
<organism evidence="6 7">
    <name type="scientific">Actinomyces glycerinitolerans</name>
    <dbReference type="NCBI Taxonomy" id="1892869"/>
    <lineage>
        <taxon>Bacteria</taxon>
        <taxon>Bacillati</taxon>
        <taxon>Actinomycetota</taxon>
        <taxon>Actinomycetes</taxon>
        <taxon>Actinomycetales</taxon>
        <taxon>Actinomycetaceae</taxon>
        <taxon>Actinomyces</taxon>
    </lineage>
</organism>
<dbReference type="OrthoDB" id="9765222at2"/>
<reference evidence="7" key="1">
    <citation type="submission" date="2016-09" db="EMBL/GenBank/DDBJ databases">
        <authorList>
            <person name="Strepis N."/>
        </authorList>
    </citation>
    <scope>NUCLEOTIDE SEQUENCE [LARGE SCALE GENOMIC DNA]</scope>
</reference>
<keyword evidence="2" id="KW-0964">Secreted</keyword>
<feature type="domain" description="Glycoside hydrolase 120 insertion" evidence="5">
    <location>
        <begin position="80"/>
        <end position="200"/>
    </location>
</feature>
<dbReference type="GO" id="GO:0016837">
    <property type="term" value="F:carbon-oxygen lyase activity, acting on polysaccharides"/>
    <property type="evidence" value="ECO:0007669"/>
    <property type="project" value="TreeGrafter"/>
</dbReference>
<evidence type="ECO:0000256" key="3">
    <source>
        <dbReference type="ARBA" id="ARBA00022729"/>
    </source>
</evidence>
<dbReference type="GO" id="GO:0005576">
    <property type="term" value="C:extracellular region"/>
    <property type="evidence" value="ECO:0007669"/>
    <property type="project" value="UniProtKB-SubCell"/>
</dbReference>
<dbReference type="Proteomes" id="UP000184291">
    <property type="component" value="Unassembled WGS sequence"/>
</dbReference>